<sequence>MVPAAATRSDSAVSTVEESHAESAKTAHSARGRNLFMAGDLTLRLEYRMCDRPDGAQSVKRLTAQGSGR</sequence>
<gene>
    <name evidence="2" type="ORF">GCM10009823_02660</name>
</gene>
<evidence type="ECO:0000256" key="1">
    <source>
        <dbReference type="SAM" id="MobiDB-lite"/>
    </source>
</evidence>
<comment type="caution">
    <text evidence="2">The sequence shown here is derived from an EMBL/GenBank/DDBJ whole genome shotgun (WGS) entry which is preliminary data.</text>
</comment>
<dbReference type="Proteomes" id="UP001500984">
    <property type="component" value="Unassembled WGS sequence"/>
</dbReference>
<accession>A0ABN2WBQ4</accession>
<organism evidence="2 3">
    <name type="scientific">Brevibacterium salitolerans</name>
    <dbReference type="NCBI Taxonomy" id="1403566"/>
    <lineage>
        <taxon>Bacteria</taxon>
        <taxon>Bacillati</taxon>
        <taxon>Actinomycetota</taxon>
        <taxon>Actinomycetes</taxon>
        <taxon>Micrococcales</taxon>
        <taxon>Brevibacteriaceae</taxon>
        <taxon>Brevibacterium</taxon>
    </lineage>
</organism>
<protein>
    <submittedName>
        <fullName evidence="2">Uncharacterized protein</fullName>
    </submittedName>
</protein>
<evidence type="ECO:0000313" key="3">
    <source>
        <dbReference type="Proteomes" id="UP001500984"/>
    </source>
</evidence>
<name>A0ABN2WBQ4_9MICO</name>
<proteinExistence type="predicted"/>
<reference evidence="2 3" key="1">
    <citation type="journal article" date="2019" name="Int. J. Syst. Evol. Microbiol.">
        <title>The Global Catalogue of Microorganisms (GCM) 10K type strain sequencing project: providing services to taxonomists for standard genome sequencing and annotation.</title>
        <authorList>
            <consortium name="The Broad Institute Genomics Platform"/>
            <consortium name="The Broad Institute Genome Sequencing Center for Infectious Disease"/>
            <person name="Wu L."/>
            <person name="Ma J."/>
        </authorList>
    </citation>
    <scope>NUCLEOTIDE SEQUENCE [LARGE SCALE GENOMIC DNA]</scope>
    <source>
        <strain evidence="2 3">JCM 15900</strain>
    </source>
</reference>
<keyword evidence="3" id="KW-1185">Reference proteome</keyword>
<evidence type="ECO:0000313" key="2">
    <source>
        <dbReference type="EMBL" id="GAA2087927.1"/>
    </source>
</evidence>
<feature type="region of interest" description="Disordered" evidence="1">
    <location>
        <begin position="1"/>
        <end position="32"/>
    </location>
</feature>
<dbReference type="EMBL" id="BAAAPZ010000002">
    <property type="protein sequence ID" value="GAA2087927.1"/>
    <property type="molecule type" value="Genomic_DNA"/>
</dbReference>